<keyword evidence="2" id="KW-0472">Membrane</keyword>
<sequence length="52" mass="6216">MEETVTMIGNFGFPIVLVIYLFTRFEKQITEVTESIERLEERIKESYTENKL</sequence>
<organism evidence="3 4">
    <name type="scientific">Jeotgalibaca arthritidis</name>
    <dbReference type="NCBI Taxonomy" id="1868794"/>
    <lineage>
        <taxon>Bacteria</taxon>
        <taxon>Bacillati</taxon>
        <taxon>Bacillota</taxon>
        <taxon>Bacilli</taxon>
        <taxon>Lactobacillales</taxon>
        <taxon>Carnobacteriaceae</taxon>
        <taxon>Jeotgalibaca</taxon>
    </lineage>
</organism>
<protein>
    <submittedName>
        <fullName evidence="3">YvrJ family protein</fullName>
    </submittedName>
</protein>
<evidence type="ECO:0000256" key="1">
    <source>
        <dbReference type="SAM" id="Coils"/>
    </source>
</evidence>
<dbReference type="AlphaFoldDB" id="A0A6G7K8M4"/>
<evidence type="ECO:0000313" key="4">
    <source>
        <dbReference type="Proteomes" id="UP000501451"/>
    </source>
</evidence>
<dbReference type="RefSeq" id="WP_166161331.1">
    <property type="nucleotide sequence ID" value="NZ_CP049740.1"/>
</dbReference>
<proteinExistence type="predicted"/>
<feature type="transmembrane region" description="Helical" evidence="2">
    <location>
        <begin position="6"/>
        <end position="23"/>
    </location>
</feature>
<keyword evidence="1" id="KW-0175">Coiled coil</keyword>
<feature type="coiled-coil region" evidence="1">
    <location>
        <begin position="22"/>
        <end position="49"/>
    </location>
</feature>
<reference evidence="3 4" key="1">
    <citation type="journal article" date="2017" name="Int. J. Syst. Evol. Microbiol.">
        <title>Jeotgalibaca porci sp. nov. and Jeotgalibaca arthritidis sp. nov., isolated from pigs, and emended description of the genus Jeotgalibaca.</title>
        <authorList>
            <person name="Zamora L."/>
            <person name="Perez-Sancho M."/>
            <person name="Dominguez L."/>
            <person name="Fernandez-Garayzabal J.F."/>
            <person name="Vela A.I."/>
        </authorList>
    </citation>
    <scope>NUCLEOTIDE SEQUENCE [LARGE SCALE GENOMIC DNA]</scope>
    <source>
        <strain evidence="3 4">CECT 9157</strain>
    </source>
</reference>
<accession>A0A6G7K8M4</accession>
<keyword evidence="4" id="KW-1185">Reference proteome</keyword>
<dbReference type="EMBL" id="CP049740">
    <property type="protein sequence ID" value="QII81605.1"/>
    <property type="molecule type" value="Genomic_DNA"/>
</dbReference>
<keyword evidence="2" id="KW-1133">Transmembrane helix</keyword>
<dbReference type="KEGG" id="jar:G7057_03345"/>
<gene>
    <name evidence="3" type="ORF">G7057_03345</name>
</gene>
<dbReference type="Proteomes" id="UP000501451">
    <property type="component" value="Chromosome"/>
</dbReference>
<keyword evidence="2" id="KW-0812">Transmembrane</keyword>
<evidence type="ECO:0000256" key="2">
    <source>
        <dbReference type="SAM" id="Phobius"/>
    </source>
</evidence>
<dbReference type="InterPro" id="IPR024419">
    <property type="entry name" value="YvrJ"/>
</dbReference>
<evidence type="ECO:0000313" key="3">
    <source>
        <dbReference type="EMBL" id="QII81605.1"/>
    </source>
</evidence>
<name>A0A6G7K8M4_9LACT</name>
<dbReference type="Pfam" id="PF12841">
    <property type="entry name" value="YvrJ"/>
    <property type="match status" value="1"/>
</dbReference>